<gene>
    <name evidence="2" type="ORF">PGH26_05415</name>
</gene>
<dbReference type="Gene3D" id="3.20.20.100">
    <property type="entry name" value="NADP-dependent oxidoreductase domain"/>
    <property type="match status" value="1"/>
</dbReference>
<organism evidence="2 3">
    <name type="scientific">Sporosarcina jeotgali</name>
    <dbReference type="NCBI Taxonomy" id="3020056"/>
    <lineage>
        <taxon>Bacteria</taxon>
        <taxon>Bacillati</taxon>
        <taxon>Bacillota</taxon>
        <taxon>Bacilli</taxon>
        <taxon>Bacillales</taxon>
        <taxon>Caryophanaceae</taxon>
        <taxon>Sporosarcina</taxon>
    </lineage>
</organism>
<reference evidence="2 3" key="1">
    <citation type="submission" date="2023-01" db="EMBL/GenBank/DDBJ databases">
        <title>Sporosarcina sp. nov., isolated from Korean tranditional fermented seafood 'Jeotgal'.</title>
        <authorList>
            <person name="Yang A.-I."/>
        </authorList>
    </citation>
    <scope>NUCLEOTIDE SEQUENCE [LARGE SCALE GENOMIC DNA]</scope>
    <source>
        <strain evidence="2 3">B2O-1</strain>
    </source>
</reference>
<dbReference type="SUPFAM" id="SSF51430">
    <property type="entry name" value="NAD(P)-linked oxidoreductase"/>
    <property type="match status" value="1"/>
</dbReference>
<proteinExistence type="predicted"/>
<dbReference type="RefSeq" id="WP_323692989.1">
    <property type="nucleotide sequence ID" value="NZ_CP116341.1"/>
</dbReference>
<evidence type="ECO:0000313" key="3">
    <source>
        <dbReference type="Proteomes" id="UP001303532"/>
    </source>
</evidence>
<dbReference type="PANTHER" id="PTHR43312">
    <property type="entry name" value="D-THREO-ALDOSE 1-DEHYDROGENASE"/>
    <property type="match status" value="1"/>
</dbReference>
<evidence type="ECO:0000259" key="1">
    <source>
        <dbReference type="Pfam" id="PF00248"/>
    </source>
</evidence>
<dbReference type="EMBL" id="CP116341">
    <property type="protein sequence ID" value="WOV85376.1"/>
    <property type="molecule type" value="Genomic_DNA"/>
</dbReference>
<dbReference type="InterPro" id="IPR053135">
    <property type="entry name" value="AKR2_Oxidoreductase"/>
</dbReference>
<sequence length="300" mass="33637">MKKRELGNSGLYVSELGLGCMSLPTNRDEADNIVSTALDAGITFFDTADLYEGGKNEEVVGHAIRNRREEIILATKVGNKMNPDGKTWHWDASKGHIIEGVKASLRRLGTDYIDLYQLHGGTMDDNFEEVTEAFERLKDEGVIRQYGISSIRPNVIQQFLNDNKAVSIMMQYNMLDRRPEEWFPMIKKHSASVIVRGTLAKGLLTAEAKQRVGQTDSFVHYEQPELREVVHNLTATASNLHAAAIQFCLQHDTVATALVGARTRDQLMDSIHAYDAPVSSATLDAVTRLLELHKYDQHRI</sequence>
<dbReference type="InterPro" id="IPR023210">
    <property type="entry name" value="NADP_OxRdtase_dom"/>
</dbReference>
<protein>
    <submittedName>
        <fullName evidence="2">Aldo/keto reductase</fullName>
    </submittedName>
</protein>
<dbReference type="InterPro" id="IPR036812">
    <property type="entry name" value="NAD(P)_OxRdtase_dom_sf"/>
</dbReference>
<dbReference type="InterPro" id="IPR020471">
    <property type="entry name" value="AKR"/>
</dbReference>
<name>A0ABZ0L155_9BACL</name>
<dbReference type="Pfam" id="PF00248">
    <property type="entry name" value="Aldo_ket_red"/>
    <property type="match status" value="1"/>
</dbReference>
<feature type="domain" description="NADP-dependent oxidoreductase" evidence="1">
    <location>
        <begin position="15"/>
        <end position="289"/>
    </location>
</feature>
<dbReference type="CDD" id="cd19086">
    <property type="entry name" value="AKR_AKR11C1"/>
    <property type="match status" value="1"/>
</dbReference>
<evidence type="ECO:0000313" key="2">
    <source>
        <dbReference type="EMBL" id="WOV85376.1"/>
    </source>
</evidence>
<dbReference type="PANTHER" id="PTHR43312:SF1">
    <property type="entry name" value="NADP-DEPENDENT OXIDOREDUCTASE DOMAIN-CONTAINING PROTEIN"/>
    <property type="match status" value="1"/>
</dbReference>
<accession>A0ABZ0L155</accession>
<dbReference type="PRINTS" id="PR00069">
    <property type="entry name" value="ALDKETRDTASE"/>
</dbReference>
<keyword evidence="3" id="KW-1185">Reference proteome</keyword>
<dbReference type="Proteomes" id="UP001303532">
    <property type="component" value="Chromosome"/>
</dbReference>